<evidence type="ECO:0000313" key="1">
    <source>
        <dbReference type="EMBL" id="BCB67510.1"/>
    </source>
</evidence>
<organism evidence="1">
    <name type="scientific">Lymphocystis disease virus 2</name>
    <dbReference type="NCBI Taxonomy" id="159183"/>
    <lineage>
        <taxon>Viruses</taxon>
        <taxon>Varidnaviria</taxon>
        <taxon>Bamfordvirae</taxon>
        <taxon>Nucleocytoviricota</taxon>
        <taxon>Megaviricetes</taxon>
        <taxon>Pimascovirales</taxon>
        <taxon>Pimascovirales incertae sedis</taxon>
        <taxon>Iridoviridae</taxon>
        <taxon>Alphairidovirinae</taxon>
        <taxon>Lymphocystivirus</taxon>
        <taxon>Lymphocystivirus paralichthys1</taxon>
    </lineage>
</organism>
<protein>
    <submittedName>
        <fullName evidence="1">Uncharacterized protein</fullName>
    </submittedName>
</protein>
<name>A0A6F8X1R0_9VIRU</name>
<dbReference type="Proteomes" id="UP000501113">
    <property type="component" value="Segment"/>
</dbReference>
<proteinExistence type="predicted"/>
<sequence length="200" mass="22869">MLILLIISTFTINIGICQDCDFLKSLAENIKTILDYNSRGFRYVFPRSYNVSYYTADTSCNDELCCIFPDALLLAEAWSTLLRDLWHQHLNYSLIVDVRHMLLKITKENKNMDQFQEENNLSELLPLTSSTPEELLNKTSIFLKRWLDIDCKSGALMCIPVLSVAKPTLNIDVIQKKIPSSTSSIVQSIFLILFSLSFSL</sequence>
<reference evidence="1" key="1">
    <citation type="journal article" date="2021" name="Microbiol. Resour. Announc.">
        <title>Genome Sequence of Lymphocystis Disease Virus 2 LCDV-JP_Oita_2018, Isolated from a Diseased Japanese Flounder (Paralichthys olivaceus) in Japan.</title>
        <authorList>
            <person name="Kawato S."/>
            <person name="Nozaki R."/>
            <person name="Hirono I."/>
            <person name="Kondo H."/>
        </authorList>
    </citation>
    <scope>NUCLEOTIDE SEQUENCE</scope>
    <source>
        <strain evidence="1">LCDV-JP_Oita_2018</strain>
    </source>
</reference>
<accession>A0A6F8X1R0</accession>
<dbReference type="EMBL" id="LC534415">
    <property type="protein sequence ID" value="BCB67510.1"/>
    <property type="molecule type" value="Genomic_DNA"/>
</dbReference>